<protein>
    <recommendedName>
        <fullName evidence="8">Phosphoribosylformylglycinamidine synthase subunit PurQ</fullName>
        <shortName evidence="8">FGAM synthase</shortName>
        <ecNumber evidence="8">6.3.5.3</ecNumber>
    </recommendedName>
    <alternativeName>
        <fullName evidence="8">Formylglycinamide ribonucleotide amidotransferase subunit I</fullName>
        <shortName evidence="8">FGAR amidotransferase I</shortName>
        <shortName evidence="8">FGAR-AT I</shortName>
    </alternativeName>
    <alternativeName>
        <fullName evidence="8">Glutaminase PurQ</fullName>
        <ecNumber evidence="8">3.5.1.2</ecNumber>
    </alternativeName>
    <alternativeName>
        <fullName evidence="8">Phosphoribosylformylglycinamidine synthase subunit I</fullName>
    </alternativeName>
</protein>
<evidence type="ECO:0000256" key="5">
    <source>
        <dbReference type="ARBA" id="ARBA00022801"/>
    </source>
</evidence>
<dbReference type="EMBL" id="JALBUF010000002">
    <property type="protein sequence ID" value="MCI0182707.1"/>
    <property type="molecule type" value="Genomic_DNA"/>
</dbReference>
<dbReference type="HAMAP" id="MF_00421">
    <property type="entry name" value="PurQ"/>
    <property type="match status" value="1"/>
</dbReference>
<evidence type="ECO:0000256" key="1">
    <source>
        <dbReference type="ARBA" id="ARBA00022490"/>
    </source>
</evidence>
<comment type="function">
    <text evidence="8">Part of the phosphoribosylformylglycinamidine synthase complex involved in the purines biosynthetic pathway. Catalyzes the ATP-dependent conversion of formylglycinamide ribonucleotide (FGAR) and glutamine to yield formylglycinamidine ribonucleotide (FGAM) and glutamate. The FGAM synthase complex is composed of three subunits. PurQ produces an ammonia molecule by converting glutamine to glutamate. PurL transfers the ammonia molecule to FGAR to form FGAM in an ATP-dependent manner. PurS interacts with PurQ and PurL and is thought to assist in the transfer of the ammonia molecule from PurQ to PurL.</text>
</comment>
<keyword evidence="10" id="KW-1185">Reference proteome</keyword>
<evidence type="ECO:0000256" key="6">
    <source>
        <dbReference type="ARBA" id="ARBA00022840"/>
    </source>
</evidence>
<dbReference type="PROSITE" id="PS51273">
    <property type="entry name" value="GATASE_TYPE_1"/>
    <property type="match status" value="1"/>
</dbReference>
<dbReference type="AlphaFoldDB" id="A0A9X1VB33"/>
<comment type="caution">
    <text evidence="9">The sequence shown here is derived from an EMBL/GenBank/DDBJ whole genome shotgun (WGS) entry which is preliminary data.</text>
</comment>
<evidence type="ECO:0000256" key="7">
    <source>
        <dbReference type="ARBA" id="ARBA00022962"/>
    </source>
</evidence>
<dbReference type="Pfam" id="PF13507">
    <property type="entry name" value="GATase_5"/>
    <property type="match status" value="1"/>
</dbReference>
<dbReference type="PANTHER" id="PTHR47552:SF1">
    <property type="entry name" value="PHOSPHORIBOSYLFORMYLGLYCINAMIDINE SYNTHASE SUBUNIT PURQ"/>
    <property type="match status" value="1"/>
</dbReference>
<keyword evidence="4 8" id="KW-0658">Purine biosynthesis</keyword>
<dbReference type="NCBIfam" id="TIGR01737">
    <property type="entry name" value="FGAM_synth_I"/>
    <property type="match status" value="1"/>
</dbReference>
<dbReference type="Proteomes" id="UP001139263">
    <property type="component" value="Unassembled WGS sequence"/>
</dbReference>
<evidence type="ECO:0000256" key="2">
    <source>
        <dbReference type="ARBA" id="ARBA00022598"/>
    </source>
</evidence>
<evidence type="ECO:0000313" key="10">
    <source>
        <dbReference type="Proteomes" id="UP001139263"/>
    </source>
</evidence>
<dbReference type="SMART" id="SM01211">
    <property type="entry name" value="GATase_5"/>
    <property type="match status" value="1"/>
</dbReference>
<dbReference type="RefSeq" id="WP_241712320.1">
    <property type="nucleotide sequence ID" value="NZ_JALBUF010000002.1"/>
</dbReference>
<comment type="catalytic activity">
    <reaction evidence="8">
        <text>L-glutamine + H2O = L-glutamate + NH4(+)</text>
        <dbReference type="Rhea" id="RHEA:15889"/>
        <dbReference type="ChEBI" id="CHEBI:15377"/>
        <dbReference type="ChEBI" id="CHEBI:28938"/>
        <dbReference type="ChEBI" id="CHEBI:29985"/>
        <dbReference type="ChEBI" id="CHEBI:58359"/>
        <dbReference type="EC" id="3.5.1.2"/>
    </reaction>
</comment>
<reference evidence="9" key="1">
    <citation type="submission" date="2022-03" db="EMBL/GenBank/DDBJ databases">
        <title>Draft Genome Sequence of Firmicute Strain S0AB, a Heterotrophic Iron/Sulfur-Oxidizing Extreme Acidophile.</title>
        <authorList>
            <person name="Vergara E."/>
            <person name="Pakostova E."/>
            <person name="Johnson D.B."/>
            <person name="Holmes D.S."/>
        </authorList>
    </citation>
    <scope>NUCLEOTIDE SEQUENCE</scope>
    <source>
        <strain evidence="9">S0AB</strain>
    </source>
</reference>
<keyword evidence="5 8" id="KW-0378">Hydrolase</keyword>
<comment type="subunit">
    <text evidence="8">Part of the FGAM synthase complex composed of 1 PurL, 1 PurQ and 2 PurS subunits.</text>
</comment>
<evidence type="ECO:0000313" key="9">
    <source>
        <dbReference type="EMBL" id="MCI0182707.1"/>
    </source>
</evidence>
<dbReference type="GO" id="GO:0006189">
    <property type="term" value="P:'de novo' IMP biosynthetic process"/>
    <property type="evidence" value="ECO:0007669"/>
    <property type="project" value="UniProtKB-UniRule"/>
</dbReference>
<gene>
    <name evidence="8 9" type="primary">purQ</name>
    <name evidence="9" type="ORF">MM817_00976</name>
</gene>
<comment type="catalytic activity">
    <reaction evidence="8">
        <text>N(2)-formyl-N(1)-(5-phospho-beta-D-ribosyl)glycinamide + L-glutamine + ATP + H2O = 2-formamido-N(1)-(5-O-phospho-beta-D-ribosyl)acetamidine + L-glutamate + ADP + phosphate + H(+)</text>
        <dbReference type="Rhea" id="RHEA:17129"/>
        <dbReference type="ChEBI" id="CHEBI:15377"/>
        <dbReference type="ChEBI" id="CHEBI:15378"/>
        <dbReference type="ChEBI" id="CHEBI:29985"/>
        <dbReference type="ChEBI" id="CHEBI:30616"/>
        <dbReference type="ChEBI" id="CHEBI:43474"/>
        <dbReference type="ChEBI" id="CHEBI:58359"/>
        <dbReference type="ChEBI" id="CHEBI:147286"/>
        <dbReference type="ChEBI" id="CHEBI:147287"/>
        <dbReference type="ChEBI" id="CHEBI:456216"/>
        <dbReference type="EC" id="6.3.5.3"/>
    </reaction>
</comment>
<comment type="subcellular location">
    <subcellularLocation>
        <location evidence="8">Cytoplasm</location>
    </subcellularLocation>
</comment>
<dbReference type="Gene3D" id="3.40.50.880">
    <property type="match status" value="1"/>
</dbReference>
<dbReference type="CDD" id="cd01740">
    <property type="entry name" value="GATase1_FGAR_AT"/>
    <property type="match status" value="1"/>
</dbReference>
<keyword evidence="2 8" id="KW-0436">Ligase</keyword>
<dbReference type="GO" id="GO:0005524">
    <property type="term" value="F:ATP binding"/>
    <property type="evidence" value="ECO:0007669"/>
    <property type="project" value="UniProtKB-KW"/>
</dbReference>
<dbReference type="InterPro" id="IPR010075">
    <property type="entry name" value="PRibForGlyAmidine_synth_PurQ"/>
</dbReference>
<organism evidence="9 10">
    <name type="scientific">Sulfoacidibacillus ferrooxidans</name>
    <dbReference type="NCBI Taxonomy" id="2005001"/>
    <lineage>
        <taxon>Bacteria</taxon>
        <taxon>Bacillati</taxon>
        <taxon>Bacillota</taxon>
        <taxon>Bacilli</taxon>
        <taxon>Bacillales</taxon>
        <taxon>Alicyclobacillaceae</taxon>
        <taxon>Sulfoacidibacillus</taxon>
    </lineage>
</organism>
<dbReference type="FunFam" id="3.40.50.880:FF:000019">
    <property type="entry name" value="Phosphoribosylformylglycinamidine synthase subunit PurQ"/>
    <property type="match status" value="1"/>
</dbReference>
<dbReference type="GO" id="GO:0004359">
    <property type="term" value="F:glutaminase activity"/>
    <property type="evidence" value="ECO:0007669"/>
    <property type="project" value="UniProtKB-EC"/>
</dbReference>
<sequence length="230" mass="25319">MKCAVIQFPGSNCDLDAVKAISQTVSQPVELIWHTATNLAAYDLIVVPGGFSYGDYLRAGAIARFAPVMREVEKAAQEGRYVLGICNGFQILTEAKLLPGALRRNESLQFRCEMAQLVVENNRTAFTDHYAVGEQIAIPIAHGEGNYYADERTLHQLQENGQIVFRYAKEHNPNGSVDDIAGIVNERGNVLGMMPHPERAVHSLLGSEDGVRLFSSILHVWGETHASIRS</sequence>
<dbReference type="PANTHER" id="PTHR47552">
    <property type="entry name" value="PHOSPHORIBOSYLFORMYLGLYCINAMIDINE SYNTHASE SUBUNIT PURQ"/>
    <property type="match status" value="1"/>
</dbReference>
<evidence type="ECO:0000256" key="3">
    <source>
        <dbReference type="ARBA" id="ARBA00022741"/>
    </source>
</evidence>
<dbReference type="PIRSF" id="PIRSF001586">
    <property type="entry name" value="FGAM_synth_I"/>
    <property type="match status" value="1"/>
</dbReference>
<feature type="active site" evidence="8">
    <location>
        <position position="198"/>
    </location>
</feature>
<evidence type="ECO:0000256" key="4">
    <source>
        <dbReference type="ARBA" id="ARBA00022755"/>
    </source>
</evidence>
<dbReference type="GO" id="GO:0005737">
    <property type="term" value="C:cytoplasm"/>
    <property type="evidence" value="ECO:0007669"/>
    <property type="project" value="UniProtKB-SubCell"/>
</dbReference>
<dbReference type="InterPro" id="IPR029062">
    <property type="entry name" value="Class_I_gatase-like"/>
</dbReference>
<dbReference type="EC" id="6.3.5.3" evidence="8"/>
<dbReference type="SUPFAM" id="SSF52317">
    <property type="entry name" value="Class I glutamine amidotransferase-like"/>
    <property type="match status" value="1"/>
</dbReference>
<accession>A0A9X1VB33</accession>
<dbReference type="NCBIfam" id="NF002957">
    <property type="entry name" value="PRK03619.1"/>
    <property type="match status" value="1"/>
</dbReference>
<dbReference type="EC" id="3.5.1.2" evidence="8"/>
<keyword evidence="3 8" id="KW-0547">Nucleotide-binding</keyword>
<feature type="active site" evidence="8">
    <location>
        <position position="196"/>
    </location>
</feature>
<feature type="active site" description="Nucleophile" evidence="8">
    <location>
        <position position="86"/>
    </location>
</feature>
<dbReference type="GO" id="GO:0004642">
    <property type="term" value="F:phosphoribosylformylglycinamidine synthase activity"/>
    <property type="evidence" value="ECO:0007669"/>
    <property type="project" value="UniProtKB-UniRule"/>
</dbReference>
<keyword evidence="6 8" id="KW-0067">ATP-binding</keyword>
<keyword evidence="1 8" id="KW-0963">Cytoplasm</keyword>
<evidence type="ECO:0000256" key="8">
    <source>
        <dbReference type="HAMAP-Rule" id="MF_00421"/>
    </source>
</evidence>
<keyword evidence="7 8" id="KW-0315">Glutamine amidotransferase</keyword>
<comment type="pathway">
    <text evidence="8">Purine metabolism; IMP biosynthesis via de novo pathway; 5-amino-1-(5-phospho-D-ribosyl)imidazole from N(2)-formyl-N(1)-(5-phospho-D-ribosyl)glycinamide: step 1/2.</text>
</comment>
<name>A0A9X1VB33_9BACL</name>
<proteinExistence type="inferred from homology"/>